<dbReference type="KEGG" id="ncs:NCAS_0J01670"/>
<proteinExistence type="inferred from homology"/>
<keyword evidence="6" id="KW-0187">Copper transport</keyword>
<comment type="subcellular location">
    <subcellularLocation>
        <location evidence="1 6">Membrane</location>
        <topology evidence="1 6">Multi-pass membrane protein</topology>
    </subcellularLocation>
</comment>
<evidence type="ECO:0000256" key="4">
    <source>
        <dbReference type="ARBA" id="ARBA00022989"/>
    </source>
</evidence>
<dbReference type="InParanoid" id="G0VKV8"/>
<reference key="2">
    <citation type="submission" date="2011-08" db="EMBL/GenBank/DDBJ databases">
        <title>Genome sequence of Naumovozyma castellii.</title>
        <authorList>
            <person name="Gordon J.L."/>
            <person name="Armisen D."/>
            <person name="Proux-Wera E."/>
            <person name="OhEigeartaigh S.S."/>
            <person name="Byrne K.P."/>
            <person name="Wolfe K.H."/>
        </authorList>
    </citation>
    <scope>NUCLEOTIDE SEQUENCE</scope>
    <source>
        <strain>Type strain:CBS 4309</strain>
    </source>
</reference>
<organism evidence="7 8">
    <name type="scientific">Naumovozyma castellii</name>
    <name type="common">Yeast</name>
    <name type="synonym">Saccharomyces castellii</name>
    <dbReference type="NCBI Taxonomy" id="27288"/>
    <lineage>
        <taxon>Eukaryota</taxon>
        <taxon>Fungi</taxon>
        <taxon>Dikarya</taxon>
        <taxon>Ascomycota</taxon>
        <taxon>Saccharomycotina</taxon>
        <taxon>Saccharomycetes</taxon>
        <taxon>Saccharomycetales</taxon>
        <taxon>Saccharomycetaceae</taxon>
        <taxon>Naumovozyma</taxon>
    </lineage>
</organism>
<dbReference type="Pfam" id="PF04145">
    <property type="entry name" value="Ctr"/>
    <property type="match status" value="1"/>
</dbReference>
<keyword evidence="8" id="KW-1185">Reference proteome</keyword>
<dbReference type="AlphaFoldDB" id="G0VKV8"/>
<evidence type="ECO:0000256" key="2">
    <source>
        <dbReference type="ARBA" id="ARBA00006921"/>
    </source>
</evidence>
<keyword evidence="6" id="KW-0813">Transport</keyword>
<evidence type="ECO:0000313" key="8">
    <source>
        <dbReference type="Proteomes" id="UP000001640"/>
    </source>
</evidence>
<feature type="transmembrane region" description="Helical" evidence="6">
    <location>
        <begin position="214"/>
        <end position="230"/>
    </location>
</feature>
<dbReference type="RefSeq" id="XP_003678484.1">
    <property type="nucleotide sequence ID" value="XM_003678436.1"/>
</dbReference>
<dbReference type="GO" id="GO:0005886">
    <property type="term" value="C:plasma membrane"/>
    <property type="evidence" value="ECO:0007669"/>
    <property type="project" value="EnsemblFungi"/>
</dbReference>
<evidence type="ECO:0000256" key="6">
    <source>
        <dbReference type="RuleBase" id="RU367022"/>
    </source>
</evidence>
<evidence type="ECO:0000256" key="3">
    <source>
        <dbReference type="ARBA" id="ARBA00022692"/>
    </source>
</evidence>
<keyword evidence="6" id="KW-0186">Copper</keyword>
<evidence type="ECO:0000256" key="1">
    <source>
        <dbReference type="ARBA" id="ARBA00004141"/>
    </source>
</evidence>
<keyword evidence="3 6" id="KW-0812">Transmembrane</keyword>
<dbReference type="PANTHER" id="PTHR12483">
    <property type="entry name" value="SOLUTE CARRIER FAMILY 31 COPPER TRANSPORTERS"/>
    <property type="match status" value="1"/>
</dbReference>
<dbReference type="OMA" id="MDMHDMH"/>
<dbReference type="Proteomes" id="UP000001640">
    <property type="component" value="Chromosome 10"/>
</dbReference>
<dbReference type="HOGENOM" id="CLU_079690_0_0_1"/>
<keyword evidence="6" id="KW-0406">Ion transport</keyword>
<dbReference type="STRING" id="1064592.G0VKV8"/>
<comment type="similarity">
    <text evidence="2 6">Belongs to the copper transporter (Ctr) (TC 1.A.56) family. SLC31A subfamily.</text>
</comment>
<dbReference type="GO" id="GO:0005375">
    <property type="term" value="F:copper ion transmembrane transporter activity"/>
    <property type="evidence" value="ECO:0007669"/>
    <property type="project" value="UniProtKB-UniRule"/>
</dbReference>
<dbReference type="PANTHER" id="PTHR12483:SF73">
    <property type="entry name" value="COPPER TRANSPORT PROTEIN CTR3"/>
    <property type="match status" value="1"/>
</dbReference>
<keyword evidence="4 6" id="KW-1133">Transmembrane helix</keyword>
<dbReference type="OrthoDB" id="161814at2759"/>
<evidence type="ECO:0000313" key="7">
    <source>
        <dbReference type="EMBL" id="CCC72146.1"/>
    </source>
</evidence>
<sequence length="262" mass="29313">MDMGGSSSMSMAGNSSSMGHATASAAKRACKISMLWNWYTIDTCFIARSWKNDTKGKFAGSCIGCFMLVVIAQWLNRISRQLDIELVKRHSLQKWAQQVVKLNPSGEITEDGESVELPMEKVTSLANESEWRTLLVALGNTFSHKWYFNFTRVGQLGMNEVEDAYTSDTSYHSFVEDKVIYPTFADHVSRVGLFVLQWGLSYIIMLLFMYYNGYIIISCIIGALVGRFLFNYEPLGSYGGSSLTNGAKVAHDNESGDRKCCL</sequence>
<dbReference type="eggNOG" id="KOG3386">
    <property type="taxonomic scope" value="Eukaryota"/>
</dbReference>
<gene>
    <name evidence="7" type="primary">NCAS0J01670</name>
    <name evidence="7" type="ordered locus">NCAS_0J01670</name>
</gene>
<dbReference type="EMBL" id="HE576761">
    <property type="protein sequence ID" value="CCC72146.1"/>
    <property type="molecule type" value="Genomic_DNA"/>
</dbReference>
<evidence type="ECO:0000256" key="5">
    <source>
        <dbReference type="ARBA" id="ARBA00023136"/>
    </source>
</evidence>
<reference evidence="7 8" key="1">
    <citation type="journal article" date="2011" name="Proc. Natl. Acad. Sci. U.S.A.">
        <title>Evolutionary erosion of yeast sex chromosomes by mating-type switching accidents.</title>
        <authorList>
            <person name="Gordon J.L."/>
            <person name="Armisen D."/>
            <person name="Proux-Wera E."/>
            <person name="Oheigeartaigh S.S."/>
            <person name="Byrne K.P."/>
            <person name="Wolfe K.H."/>
        </authorList>
    </citation>
    <scope>NUCLEOTIDE SEQUENCE [LARGE SCALE GENOMIC DNA]</scope>
    <source>
        <strain evidence="8">ATCC 76901 / BCRC 22586 / CBS 4309 / NBRC 1992 / NRRL Y-12630</strain>
    </source>
</reference>
<dbReference type="GeneID" id="96905843"/>
<dbReference type="InterPro" id="IPR007274">
    <property type="entry name" value="Cop_transporter"/>
</dbReference>
<dbReference type="GO" id="GO:0015677">
    <property type="term" value="P:copper ion import"/>
    <property type="evidence" value="ECO:0007669"/>
    <property type="project" value="EnsemblFungi"/>
</dbReference>
<name>G0VKV8_NAUCA</name>
<protein>
    <recommendedName>
        <fullName evidence="6">Copper transport protein</fullName>
    </recommendedName>
</protein>
<dbReference type="FunCoup" id="G0VKV8">
    <property type="interactions" value="47"/>
</dbReference>
<accession>G0VKV8</accession>
<keyword evidence="5 6" id="KW-0472">Membrane</keyword>